<dbReference type="EMBL" id="JABSTQ010011544">
    <property type="protein sequence ID" value="KAG0410202.1"/>
    <property type="molecule type" value="Genomic_DNA"/>
</dbReference>
<protein>
    <submittedName>
        <fullName evidence="1">Uncharacterized protein</fullName>
    </submittedName>
</protein>
<comment type="caution">
    <text evidence="1">The sequence shown here is derived from an EMBL/GenBank/DDBJ whole genome shotgun (WGS) entry which is preliminary data.</text>
</comment>
<evidence type="ECO:0000313" key="1">
    <source>
        <dbReference type="EMBL" id="KAG0410202.1"/>
    </source>
</evidence>
<reference evidence="1 2" key="1">
    <citation type="journal article" date="2020" name="Cell">
        <title>Large-Scale Comparative Analyses of Tick Genomes Elucidate Their Genetic Diversity and Vector Capacities.</title>
        <authorList>
            <consortium name="Tick Genome and Microbiome Consortium (TIGMIC)"/>
            <person name="Jia N."/>
            <person name="Wang J."/>
            <person name="Shi W."/>
            <person name="Du L."/>
            <person name="Sun Y."/>
            <person name="Zhan W."/>
            <person name="Jiang J.F."/>
            <person name="Wang Q."/>
            <person name="Zhang B."/>
            <person name="Ji P."/>
            <person name="Bell-Sakyi L."/>
            <person name="Cui X.M."/>
            <person name="Yuan T.T."/>
            <person name="Jiang B.G."/>
            <person name="Yang W.F."/>
            <person name="Lam T.T."/>
            <person name="Chang Q.C."/>
            <person name="Ding S.J."/>
            <person name="Wang X.J."/>
            <person name="Zhu J.G."/>
            <person name="Ruan X.D."/>
            <person name="Zhao L."/>
            <person name="Wei J.T."/>
            <person name="Ye R.Z."/>
            <person name="Que T.C."/>
            <person name="Du C.H."/>
            <person name="Zhou Y.H."/>
            <person name="Cheng J.X."/>
            <person name="Dai P.F."/>
            <person name="Guo W.B."/>
            <person name="Han X.H."/>
            <person name="Huang E.J."/>
            <person name="Li L.F."/>
            <person name="Wei W."/>
            <person name="Gao Y.C."/>
            <person name="Liu J.Z."/>
            <person name="Shao H.Z."/>
            <person name="Wang X."/>
            <person name="Wang C.C."/>
            <person name="Yang T.C."/>
            <person name="Huo Q.B."/>
            <person name="Li W."/>
            <person name="Chen H.Y."/>
            <person name="Chen S.E."/>
            <person name="Zhou L.G."/>
            <person name="Ni X.B."/>
            <person name="Tian J.H."/>
            <person name="Sheng Y."/>
            <person name="Liu T."/>
            <person name="Pan Y.S."/>
            <person name="Xia L.Y."/>
            <person name="Li J."/>
            <person name="Zhao F."/>
            <person name="Cao W.C."/>
        </authorList>
    </citation>
    <scope>NUCLEOTIDE SEQUENCE [LARGE SCALE GENOMIC DNA]</scope>
    <source>
        <strain evidence="1">Iper-2018</strain>
    </source>
</reference>
<evidence type="ECO:0000313" key="2">
    <source>
        <dbReference type="Proteomes" id="UP000805193"/>
    </source>
</evidence>
<feature type="non-terminal residue" evidence="1">
    <location>
        <position position="302"/>
    </location>
</feature>
<name>A0AC60NSX5_IXOPE</name>
<organism evidence="1 2">
    <name type="scientific">Ixodes persulcatus</name>
    <name type="common">Taiga tick</name>
    <dbReference type="NCBI Taxonomy" id="34615"/>
    <lineage>
        <taxon>Eukaryota</taxon>
        <taxon>Metazoa</taxon>
        <taxon>Ecdysozoa</taxon>
        <taxon>Arthropoda</taxon>
        <taxon>Chelicerata</taxon>
        <taxon>Arachnida</taxon>
        <taxon>Acari</taxon>
        <taxon>Parasitiformes</taxon>
        <taxon>Ixodida</taxon>
        <taxon>Ixodoidea</taxon>
        <taxon>Ixodidae</taxon>
        <taxon>Ixodinae</taxon>
        <taxon>Ixodes</taxon>
    </lineage>
</organism>
<gene>
    <name evidence="1" type="ORF">HPB47_012678</name>
</gene>
<sequence>GLNVSISWPKAAETSPVGFETLPQYESGNAESGTPLPPTTRKSYTDMALWENKITERFDSTMVKQSEDKQATIYNRLQVGINDMRNFLIYYLGTKKDKKKKGLKELILEQSMDFLRIAQMDVKRLKNMDGVQDRIAENMKKLQTYVQQTIHDLQNPANCSAAPKLFCPLTNKCGLASGVHNLLWCLVAALRSGRTLVVDTSEWHYAPGNKWVKTFLPILGPSCTDADTRSTEKNPIPGAGRVKGNIVEIPSAIAEPLVANHGSPYAWWYGQLMRYILRLQATTLKKISDFKMSRGYKHPIVG</sequence>
<feature type="non-terminal residue" evidence="1">
    <location>
        <position position="1"/>
    </location>
</feature>
<proteinExistence type="predicted"/>
<dbReference type="Proteomes" id="UP000805193">
    <property type="component" value="Unassembled WGS sequence"/>
</dbReference>
<keyword evidence="2" id="KW-1185">Reference proteome</keyword>
<accession>A0AC60NSX5</accession>